<dbReference type="GO" id="GO:0052381">
    <property type="term" value="F:tRNA dimethylallyltransferase activity"/>
    <property type="evidence" value="ECO:0007669"/>
    <property type="project" value="UniProtKB-EC"/>
</dbReference>
<dbReference type="GO" id="GO:0006400">
    <property type="term" value="P:tRNA modification"/>
    <property type="evidence" value="ECO:0007669"/>
    <property type="project" value="TreeGrafter"/>
</dbReference>
<sequence length="239" mass="26642">MNPTFWAEFLQFGTMLERGGENLKALLHPVALGDLVACTGFGSGFGSGLSCAPQEKPSSAPRLHSDRKVELEQLDSAELHRRLRQVDPEMAAKLHPHDKRKVARSLQVFEETGIPHSEILHQQQGEEGGGPLGGPLKYPHSCILWLHADQAALDARLEKRVDDMVAAGLLEELRDFHRRYNQEKVAQNRQDYQHGIFQSIGFKEFHEYLVSEGKCSPETSALLLEKGGRSILCAPQSSR</sequence>
<evidence type="ECO:0000256" key="1">
    <source>
        <dbReference type="ARBA" id="ARBA00004173"/>
    </source>
</evidence>
<evidence type="ECO:0000256" key="19">
    <source>
        <dbReference type="ARBA" id="ARBA00057810"/>
    </source>
</evidence>
<evidence type="ECO:0000256" key="16">
    <source>
        <dbReference type="ARBA" id="ARBA00023128"/>
    </source>
</evidence>
<comment type="subcellular location">
    <subcellularLocation>
        <location evidence="2">Cytoplasm</location>
    </subcellularLocation>
    <subcellularLocation>
        <location evidence="1">Mitochondrion</location>
    </subcellularLocation>
</comment>
<keyword evidence="9" id="KW-0819">tRNA processing</keyword>
<protein>
    <recommendedName>
        <fullName evidence="5">tRNA dimethylallyltransferase</fullName>
        <ecNumber evidence="4">2.5.1.75</ecNumber>
    </recommendedName>
    <alternativeName>
        <fullName evidence="17">Isopentenyl-diphosphate:tRNA isopentenyltransferase</fullName>
    </alternativeName>
</protein>
<dbReference type="PANTHER" id="PTHR11088:SF89">
    <property type="entry name" value="TRNA DIMETHYLALLYLTRANSFERASE"/>
    <property type="match status" value="1"/>
</dbReference>
<dbReference type="PANTHER" id="PTHR11088">
    <property type="entry name" value="TRNA DIMETHYLALLYLTRANSFERASE"/>
    <property type="match status" value="1"/>
</dbReference>
<evidence type="ECO:0000256" key="13">
    <source>
        <dbReference type="ARBA" id="ARBA00022833"/>
    </source>
</evidence>
<keyword evidence="10" id="KW-0479">Metal-binding</keyword>
<keyword evidence="6" id="KW-0963">Cytoplasm</keyword>
<comment type="catalytic activity">
    <reaction evidence="18">
        <text>adenosine(37) in tRNA + dimethylallyl diphosphate = N(6)-dimethylallyladenosine(37) in tRNA + diphosphate</text>
        <dbReference type="Rhea" id="RHEA:26482"/>
        <dbReference type="Rhea" id="RHEA-COMP:10162"/>
        <dbReference type="Rhea" id="RHEA-COMP:10375"/>
        <dbReference type="ChEBI" id="CHEBI:33019"/>
        <dbReference type="ChEBI" id="CHEBI:57623"/>
        <dbReference type="ChEBI" id="CHEBI:74411"/>
        <dbReference type="ChEBI" id="CHEBI:74415"/>
        <dbReference type="EC" id="2.5.1.75"/>
    </reaction>
</comment>
<dbReference type="InterPro" id="IPR039657">
    <property type="entry name" value="Dimethylallyltransferase"/>
</dbReference>
<evidence type="ECO:0000256" key="5">
    <source>
        <dbReference type="ARBA" id="ARBA00017477"/>
    </source>
</evidence>
<keyword evidence="11" id="KW-0547">Nucleotide-binding</keyword>
<evidence type="ECO:0000256" key="10">
    <source>
        <dbReference type="ARBA" id="ARBA00022723"/>
    </source>
</evidence>
<gene>
    <name evidence="20" type="primary">TRIT1</name>
</gene>
<keyword evidence="14" id="KW-0067">ATP-binding</keyword>
<evidence type="ECO:0000256" key="3">
    <source>
        <dbReference type="ARBA" id="ARBA00005842"/>
    </source>
</evidence>
<dbReference type="EC" id="2.5.1.75" evidence="4"/>
<evidence type="ECO:0000256" key="7">
    <source>
        <dbReference type="ARBA" id="ARBA00022553"/>
    </source>
</evidence>
<evidence type="ECO:0000256" key="17">
    <source>
        <dbReference type="ARBA" id="ARBA00030893"/>
    </source>
</evidence>
<dbReference type="GeneTree" id="ENSGT00390000015214"/>
<dbReference type="Ensembl" id="ENSFALT00000032824.1">
    <property type="protein sequence ID" value="ENSFALP00000022314.1"/>
    <property type="gene ID" value="ENSFALG00000028578.1"/>
</dbReference>
<name>A0A803VHV8_FICAL</name>
<evidence type="ECO:0000256" key="4">
    <source>
        <dbReference type="ARBA" id="ARBA00012665"/>
    </source>
</evidence>
<keyword evidence="12" id="KW-0863">Zinc-finger</keyword>
<evidence type="ECO:0000313" key="20">
    <source>
        <dbReference type="Ensembl" id="ENSFALP00000022314.1"/>
    </source>
</evidence>
<dbReference type="Proteomes" id="UP000016665">
    <property type="component" value="Chromosome 23"/>
</dbReference>
<evidence type="ECO:0000256" key="18">
    <source>
        <dbReference type="ARBA" id="ARBA00049563"/>
    </source>
</evidence>
<proteinExistence type="inferred from homology"/>
<reference evidence="20" key="3">
    <citation type="submission" date="2025-09" db="UniProtKB">
        <authorList>
            <consortium name="Ensembl"/>
        </authorList>
    </citation>
    <scope>IDENTIFICATION</scope>
</reference>
<evidence type="ECO:0000313" key="21">
    <source>
        <dbReference type="Proteomes" id="UP000016665"/>
    </source>
</evidence>
<dbReference type="Gene3D" id="1.10.20.140">
    <property type="match status" value="1"/>
</dbReference>
<keyword evidence="15" id="KW-0809">Transit peptide</keyword>
<dbReference type="Pfam" id="PF01715">
    <property type="entry name" value="IPPT"/>
    <property type="match status" value="1"/>
</dbReference>
<evidence type="ECO:0000256" key="15">
    <source>
        <dbReference type="ARBA" id="ARBA00022946"/>
    </source>
</evidence>
<evidence type="ECO:0000256" key="2">
    <source>
        <dbReference type="ARBA" id="ARBA00004496"/>
    </source>
</evidence>
<reference evidence="20 21" key="1">
    <citation type="journal article" date="2012" name="Nature">
        <title>The genomic landscape of species divergence in Ficedula flycatchers.</title>
        <authorList>
            <person name="Ellegren H."/>
            <person name="Smeds L."/>
            <person name="Burri R."/>
            <person name="Olason P.I."/>
            <person name="Backstrom N."/>
            <person name="Kawakami T."/>
            <person name="Kunstner A."/>
            <person name="Makinen H."/>
            <person name="Nadachowska-Brzyska K."/>
            <person name="Qvarnstrom A."/>
            <person name="Uebbing S."/>
            <person name="Wolf J.B."/>
        </authorList>
    </citation>
    <scope>NUCLEOTIDE SEQUENCE [LARGE SCALE GENOMIC DNA]</scope>
</reference>
<keyword evidence="21" id="KW-1185">Reference proteome</keyword>
<dbReference type="GO" id="GO:0005524">
    <property type="term" value="F:ATP binding"/>
    <property type="evidence" value="ECO:0007669"/>
    <property type="project" value="UniProtKB-KW"/>
</dbReference>
<dbReference type="GO" id="GO:0005739">
    <property type="term" value="C:mitochondrion"/>
    <property type="evidence" value="ECO:0007669"/>
    <property type="project" value="UniProtKB-SubCell"/>
</dbReference>
<accession>A0A803VHV8</accession>
<comment type="similarity">
    <text evidence="3">Belongs to the IPP transferase family.</text>
</comment>
<dbReference type="AlphaFoldDB" id="A0A803VHV8"/>
<evidence type="ECO:0000256" key="6">
    <source>
        <dbReference type="ARBA" id="ARBA00022490"/>
    </source>
</evidence>
<dbReference type="Gene3D" id="1.10.287.890">
    <property type="entry name" value="Crystal structure of tRNA isopentenylpyrophosphate transferase (bh2366) domain"/>
    <property type="match status" value="1"/>
</dbReference>
<evidence type="ECO:0000256" key="12">
    <source>
        <dbReference type="ARBA" id="ARBA00022771"/>
    </source>
</evidence>
<evidence type="ECO:0000256" key="8">
    <source>
        <dbReference type="ARBA" id="ARBA00022679"/>
    </source>
</evidence>
<comment type="function">
    <text evidence="19">Catalyzes the transfer of a dimethylallyl group onto the adenine at position 37 of both cytosolic and mitochondrial tRNAs, leading to the formation of N6-(dimethylallyl)adenosine (i6A37). Mediates modification of a limited subset of tRNAs: tRNA(Ser)(AGA), tRNA(Ser)(CGA), tRNA(Ser)(UGA), as well as partial modification of the selenocysteine tRNA(Ser)(UCA). TRIT1 is therefore required for selenoprotein expression.</text>
</comment>
<keyword evidence="13" id="KW-0862">Zinc</keyword>
<keyword evidence="7" id="KW-0597">Phosphoprotein</keyword>
<keyword evidence="16" id="KW-0496">Mitochondrion</keyword>
<organism evidence="20 21">
    <name type="scientific">Ficedula albicollis</name>
    <name type="common">Collared flycatcher</name>
    <name type="synonym">Muscicapa albicollis</name>
    <dbReference type="NCBI Taxonomy" id="59894"/>
    <lineage>
        <taxon>Eukaryota</taxon>
        <taxon>Metazoa</taxon>
        <taxon>Chordata</taxon>
        <taxon>Craniata</taxon>
        <taxon>Vertebrata</taxon>
        <taxon>Euteleostomi</taxon>
        <taxon>Archelosauria</taxon>
        <taxon>Archosauria</taxon>
        <taxon>Dinosauria</taxon>
        <taxon>Saurischia</taxon>
        <taxon>Theropoda</taxon>
        <taxon>Coelurosauria</taxon>
        <taxon>Aves</taxon>
        <taxon>Neognathae</taxon>
        <taxon>Neoaves</taxon>
        <taxon>Telluraves</taxon>
        <taxon>Australaves</taxon>
        <taxon>Passeriformes</taxon>
        <taxon>Muscicapidae</taxon>
        <taxon>Ficedula</taxon>
    </lineage>
</organism>
<evidence type="ECO:0000256" key="9">
    <source>
        <dbReference type="ARBA" id="ARBA00022694"/>
    </source>
</evidence>
<reference evidence="20" key="2">
    <citation type="submission" date="2025-08" db="UniProtKB">
        <authorList>
            <consortium name="Ensembl"/>
        </authorList>
    </citation>
    <scope>IDENTIFICATION</scope>
</reference>
<dbReference type="FunFam" id="1.10.20.140:FF:000002">
    <property type="entry name" value="tRNA dimethylallyltransferase, mitochondrial"/>
    <property type="match status" value="1"/>
</dbReference>
<evidence type="ECO:0000256" key="11">
    <source>
        <dbReference type="ARBA" id="ARBA00022741"/>
    </source>
</evidence>
<keyword evidence="8" id="KW-0808">Transferase</keyword>
<evidence type="ECO:0000256" key="14">
    <source>
        <dbReference type="ARBA" id="ARBA00022840"/>
    </source>
</evidence>
<dbReference type="GO" id="GO:0008270">
    <property type="term" value="F:zinc ion binding"/>
    <property type="evidence" value="ECO:0007669"/>
    <property type="project" value="UniProtKB-KW"/>
</dbReference>